<dbReference type="GeneID" id="25319678"/>
<evidence type="ECO:0008006" key="6">
    <source>
        <dbReference type="Google" id="ProtNLM"/>
    </source>
</evidence>
<dbReference type="Gene3D" id="1.20.5.430">
    <property type="match status" value="1"/>
</dbReference>
<dbReference type="EMBL" id="LASV01000433">
    <property type="protein sequence ID" value="KKA18635.1"/>
    <property type="molecule type" value="Genomic_DNA"/>
</dbReference>
<dbReference type="PANTHER" id="PTHR19424:SF0">
    <property type="entry name" value="HEAT SHOCK FACTOR BINDING PROTEIN 1"/>
    <property type="match status" value="1"/>
</dbReference>
<dbReference type="PANTHER" id="PTHR19424">
    <property type="entry name" value="HEAT SHOCK FACTOR BINDING PROTEIN 1"/>
    <property type="match status" value="1"/>
</dbReference>
<dbReference type="STRING" id="1408163.A0A0F4YKK9"/>
<evidence type="ECO:0000256" key="3">
    <source>
        <dbReference type="SAM" id="MobiDB-lite"/>
    </source>
</evidence>
<evidence type="ECO:0000313" key="5">
    <source>
        <dbReference type="Proteomes" id="UP000053958"/>
    </source>
</evidence>
<evidence type="ECO:0000313" key="4">
    <source>
        <dbReference type="EMBL" id="KKA18635.1"/>
    </source>
</evidence>
<organism evidence="4 5">
    <name type="scientific">Rasamsonia emersonii (strain ATCC 16479 / CBS 393.64 / IMI 116815)</name>
    <dbReference type="NCBI Taxonomy" id="1408163"/>
    <lineage>
        <taxon>Eukaryota</taxon>
        <taxon>Fungi</taxon>
        <taxon>Dikarya</taxon>
        <taxon>Ascomycota</taxon>
        <taxon>Pezizomycotina</taxon>
        <taxon>Eurotiomycetes</taxon>
        <taxon>Eurotiomycetidae</taxon>
        <taxon>Eurotiales</taxon>
        <taxon>Trichocomaceae</taxon>
        <taxon>Rasamsonia</taxon>
    </lineage>
</organism>
<protein>
    <recommendedName>
        <fullName evidence="6">Heat shock factor binding protein 1</fullName>
    </recommendedName>
</protein>
<dbReference type="AlphaFoldDB" id="A0A0F4YKK9"/>
<dbReference type="GO" id="GO:0005829">
    <property type="term" value="C:cytosol"/>
    <property type="evidence" value="ECO:0007669"/>
    <property type="project" value="TreeGrafter"/>
</dbReference>
<dbReference type="Pfam" id="PF06825">
    <property type="entry name" value="HSBP1"/>
    <property type="match status" value="1"/>
</dbReference>
<feature type="region of interest" description="Disordered" evidence="3">
    <location>
        <begin position="29"/>
        <end position="79"/>
    </location>
</feature>
<dbReference type="InterPro" id="IPR009643">
    <property type="entry name" value="HS1-bd"/>
</dbReference>
<name>A0A0F4YKK9_RASE3</name>
<comment type="caution">
    <text evidence="4">The sequence shown here is derived from an EMBL/GenBank/DDBJ whole genome shotgun (WGS) entry which is preliminary data.</text>
</comment>
<accession>A0A0F4YKK9</accession>
<comment type="similarity">
    <text evidence="1">Belongs to the HSBP1 family.</text>
</comment>
<feature type="compositionally biased region" description="Polar residues" evidence="3">
    <location>
        <begin position="46"/>
        <end position="74"/>
    </location>
</feature>
<sequence length="136" mass="14566">MAASLERKGPCLSGGIPGKILILSRVRSPSHVNREQGKHQRHRTVSAVTERNSKNSKLTAETQNQNTSTATPTDTGAGAQELAAAVDDLLDQLQHKFDKVSTEIFGKLDDMARRLDELEASLTVAEETAAAATAKS</sequence>
<feature type="coiled-coil region" evidence="2">
    <location>
        <begin position="108"/>
        <end position="135"/>
    </location>
</feature>
<dbReference type="GO" id="GO:0005634">
    <property type="term" value="C:nucleus"/>
    <property type="evidence" value="ECO:0007669"/>
    <property type="project" value="TreeGrafter"/>
</dbReference>
<keyword evidence="5" id="KW-1185">Reference proteome</keyword>
<dbReference type="GO" id="GO:0070370">
    <property type="term" value="P:cellular heat acclimation"/>
    <property type="evidence" value="ECO:0007669"/>
    <property type="project" value="TreeGrafter"/>
</dbReference>
<dbReference type="Proteomes" id="UP000053958">
    <property type="component" value="Unassembled WGS sequence"/>
</dbReference>
<gene>
    <name evidence="4" type="ORF">T310_7405</name>
</gene>
<dbReference type="GO" id="GO:0003714">
    <property type="term" value="F:transcription corepressor activity"/>
    <property type="evidence" value="ECO:0007669"/>
    <property type="project" value="InterPro"/>
</dbReference>
<evidence type="ECO:0000256" key="2">
    <source>
        <dbReference type="SAM" id="Coils"/>
    </source>
</evidence>
<evidence type="ECO:0000256" key="1">
    <source>
        <dbReference type="ARBA" id="ARBA00006349"/>
    </source>
</evidence>
<proteinExistence type="inferred from homology"/>
<keyword evidence="2" id="KW-0175">Coiled coil</keyword>
<dbReference type="OrthoDB" id="4159489at2759"/>
<dbReference type="RefSeq" id="XP_013325247.1">
    <property type="nucleotide sequence ID" value="XM_013469793.1"/>
</dbReference>
<reference evidence="4 5" key="1">
    <citation type="submission" date="2015-04" db="EMBL/GenBank/DDBJ databases">
        <authorList>
            <person name="Heijne W.H."/>
            <person name="Fedorova N.D."/>
            <person name="Nierman W.C."/>
            <person name="Vollebregt A.W."/>
            <person name="Zhao Z."/>
            <person name="Wu L."/>
            <person name="Kumar M."/>
            <person name="Stam H."/>
            <person name="van den Berg M.A."/>
            <person name="Pel H.J."/>
        </authorList>
    </citation>
    <scope>NUCLEOTIDE SEQUENCE [LARGE SCALE GENOMIC DNA]</scope>
    <source>
        <strain evidence="4 5">CBS 393.64</strain>
    </source>
</reference>